<organism evidence="1 2">
    <name type="scientific">Pyronema omphalodes (strain CBS 100304)</name>
    <name type="common">Pyronema confluens</name>
    <dbReference type="NCBI Taxonomy" id="1076935"/>
    <lineage>
        <taxon>Eukaryota</taxon>
        <taxon>Fungi</taxon>
        <taxon>Dikarya</taxon>
        <taxon>Ascomycota</taxon>
        <taxon>Pezizomycotina</taxon>
        <taxon>Pezizomycetes</taxon>
        <taxon>Pezizales</taxon>
        <taxon>Pyronemataceae</taxon>
        <taxon>Pyronema</taxon>
    </lineage>
</organism>
<protein>
    <submittedName>
        <fullName evidence="1">Uncharacterized protein</fullName>
    </submittedName>
</protein>
<evidence type="ECO:0000313" key="2">
    <source>
        <dbReference type="Proteomes" id="UP000018144"/>
    </source>
</evidence>
<evidence type="ECO:0000313" key="1">
    <source>
        <dbReference type="EMBL" id="CCX15894.1"/>
    </source>
</evidence>
<accession>U4LHD6</accession>
<keyword evidence="2" id="KW-1185">Reference proteome</keyword>
<dbReference type="AlphaFoldDB" id="U4LHD6"/>
<dbReference type="Proteomes" id="UP000018144">
    <property type="component" value="Unassembled WGS sequence"/>
</dbReference>
<gene>
    <name evidence="1" type="ORF">PCON_02353</name>
</gene>
<sequence length="40" mass="4482">MKPRPPTIRSYDMFGASRFTPSTPSHLRGLGPFRVFASQS</sequence>
<name>U4LHD6_PYROM</name>
<proteinExistence type="predicted"/>
<reference evidence="1 2" key="1">
    <citation type="journal article" date="2013" name="PLoS Genet.">
        <title>The genome and development-dependent transcriptomes of Pyronema confluens: a window into fungal evolution.</title>
        <authorList>
            <person name="Traeger S."/>
            <person name="Altegoer F."/>
            <person name="Freitag M."/>
            <person name="Gabaldon T."/>
            <person name="Kempken F."/>
            <person name="Kumar A."/>
            <person name="Marcet-Houben M."/>
            <person name="Poggeler S."/>
            <person name="Stajich J.E."/>
            <person name="Nowrousian M."/>
        </authorList>
    </citation>
    <scope>NUCLEOTIDE SEQUENCE [LARGE SCALE GENOMIC DNA]</scope>
    <source>
        <strain evidence="2">CBS 100304</strain>
        <tissue evidence="1">Vegetative mycelium</tissue>
    </source>
</reference>
<dbReference type="EMBL" id="HF936265">
    <property type="protein sequence ID" value="CCX15894.1"/>
    <property type="molecule type" value="Genomic_DNA"/>
</dbReference>